<dbReference type="AlphaFoldDB" id="A0A485L4P2"/>
<keyword evidence="6" id="KW-1185">Reference proteome</keyword>
<keyword evidence="1" id="KW-0175">Coiled coil</keyword>
<evidence type="ECO:0000259" key="3">
    <source>
        <dbReference type="Pfam" id="PF16501"/>
    </source>
</evidence>
<dbReference type="PANTHER" id="PTHR31434">
    <property type="entry name" value="S PHASE CYCLIN A-ASSOCIATED PROTEIN IN THE ENDOPLASMIC RETICULUM"/>
    <property type="match status" value="1"/>
</dbReference>
<dbReference type="InterPro" id="IPR032446">
    <property type="entry name" value="SCAPER_N"/>
</dbReference>
<evidence type="ECO:0000256" key="2">
    <source>
        <dbReference type="SAM" id="MobiDB-lite"/>
    </source>
</evidence>
<organism evidence="5 6">
    <name type="scientific">Aphanomyces stellatus</name>
    <dbReference type="NCBI Taxonomy" id="120398"/>
    <lineage>
        <taxon>Eukaryota</taxon>
        <taxon>Sar</taxon>
        <taxon>Stramenopiles</taxon>
        <taxon>Oomycota</taxon>
        <taxon>Saprolegniomycetes</taxon>
        <taxon>Saprolegniales</taxon>
        <taxon>Verrucalvaceae</taxon>
        <taxon>Aphanomyces</taxon>
    </lineage>
</organism>
<feature type="region of interest" description="Disordered" evidence="2">
    <location>
        <begin position="42"/>
        <end position="61"/>
    </location>
</feature>
<dbReference type="PANTHER" id="PTHR31434:SF2">
    <property type="entry name" value="S PHASE CYCLIN A-ASSOCIATED PROTEIN IN THE ENDOPLASMIC RETICULUM"/>
    <property type="match status" value="1"/>
</dbReference>
<sequence>MRNAKQHHAMVAAVHDGGGTAVRSTILHANRYSELRCRELLDDEDDDDPSDEKGGTSHHDVDDEHISFKMRLWDYLFRNVNSAVDELYCMCELESSTPRCEEAARVLVSCHEDFVKLVERIQMQSRMSSKASLAWEVKKGSNVVKPTVVKALERMAKSFSPVELVTEKPDSSRPASPAPSSTDTVVQELAMHQKLSLPRKPKRSPSETKLLSEQRLDTVNANKHAIESARLSRIRMAAERMQDVTSRNLTSRKKQKDLMWEKLARADRLKQAHLRWIVTKAGSENTKVDEINFIQTLMHQDRKIELQQRLDHVAVRRENLLRQIKDKASLKAESIRAAAKAKEEQLELRLHEIQKRHEGVQARRLKYQQEKNAKGKKRRGQQKRHNHVAIESLQHPSTLEASMENTMRKNAQRLRDRMRALTKHGFPHSMPPLTDHIDDILRQLHRHIDAANDSGLHSVLQTMPASDIVHPCRSLLKTLAHVPTLRWASKPTIATALRLLLALSAPFHPHVDVLLADNLVLPLVDVLVWALQHWDRNDVLLWALPMVSLCLGPVSSSKLETIRDDVIRYIVNVGILFRIADRFALVSPAVTQQTDLFRLTLYFLVALTNSPSAMHRRQLVPRTMADLRVPLVKIFKTTGLLGIVSLLLMSFPFQLYIEMGTATQPSSPSPHLLTLSALILRALNNIAAFDVAWFQATLGSATHQQTFLHLVHAVLAATAAARTDTTSPSSMDDVLTELLHLIGFYALKSPPHQESLRLSLDGAENIIQRVATLPFQFFSETRYKDILFPTLIAMCWKSDENTAILEADMNCIMLVVYLRRHLAASTTALEAWTNESTKKTEVDPADKARRHLAARFPMDMWDDAMCYFDARSKLLGDTTLRP</sequence>
<dbReference type="EMBL" id="CAADRA010005731">
    <property type="protein sequence ID" value="VFT92473.1"/>
    <property type="molecule type" value="Genomic_DNA"/>
</dbReference>
<feature type="compositionally biased region" description="Low complexity" evidence="2">
    <location>
        <begin position="172"/>
        <end position="184"/>
    </location>
</feature>
<evidence type="ECO:0000313" key="4">
    <source>
        <dbReference type="EMBL" id="KAF0693348.1"/>
    </source>
</evidence>
<evidence type="ECO:0000256" key="1">
    <source>
        <dbReference type="SAM" id="Coils"/>
    </source>
</evidence>
<dbReference type="EMBL" id="VJMH01005710">
    <property type="protein sequence ID" value="KAF0693348.1"/>
    <property type="molecule type" value="Genomic_DNA"/>
</dbReference>
<protein>
    <submittedName>
        <fullName evidence="5">Aste57867_15680 protein</fullName>
    </submittedName>
</protein>
<dbReference type="Proteomes" id="UP000332933">
    <property type="component" value="Unassembled WGS sequence"/>
</dbReference>
<dbReference type="Pfam" id="PF16501">
    <property type="entry name" value="SCAPER_N"/>
    <property type="match status" value="1"/>
</dbReference>
<name>A0A485L4P2_9STRA</name>
<feature type="region of interest" description="Disordered" evidence="2">
    <location>
        <begin position="163"/>
        <end position="186"/>
    </location>
</feature>
<accession>A0A485L4P2</accession>
<dbReference type="OrthoDB" id="71500at2759"/>
<gene>
    <name evidence="5" type="primary">Aste57867_15680</name>
    <name evidence="4" type="ORF">As57867_015624</name>
    <name evidence="5" type="ORF">ASTE57867_15680</name>
</gene>
<proteinExistence type="predicted"/>
<reference evidence="5 6" key="1">
    <citation type="submission" date="2019-03" db="EMBL/GenBank/DDBJ databases">
        <authorList>
            <person name="Gaulin E."/>
            <person name="Dumas B."/>
        </authorList>
    </citation>
    <scope>NUCLEOTIDE SEQUENCE [LARGE SCALE GENOMIC DNA]</scope>
    <source>
        <strain evidence="5">CBS 568.67</strain>
    </source>
</reference>
<evidence type="ECO:0000313" key="6">
    <source>
        <dbReference type="Proteomes" id="UP000332933"/>
    </source>
</evidence>
<feature type="coiled-coil region" evidence="1">
    <location>
        <begin position="303"/>
        <end position="370"/>
    </location>
</feature>
<feature type="compositionally biased region" description="Basic and acidic residues" evidence="2">
    <location>
        <begin position="51"/>
        <end position="61"/>
    </location>
</feature>
<reference evidence="4" key="2">
    <citation type="submission" date="2019-06" db="EMBL/GenBank/DDBJ databases">
        <title>Genomics analysis of Aphanomyces spp. identifies a new class of oomycete effector associated with host adaptation.</title>
        <authorList>
            <person name="Gaulin E."/>
        </authorList>
    </citation>
    <scope>NUCLEOTIDE SEQUENCE</scope>
    <source>
        <strain evidence="4">CBS 578.67</strain>
    </source>
</reference>
<evidence type="ECO:0000313" key="5">
    <source>
        <dbReference type="EMBL" id="VFT92473.1"/>
    </source>
</evidence>
<feature type="domain" description="S phase cyclin A-associated protein in the endoplasmic reticulum N-terminal" evidence="3">
    <location>
        <begin position="65"/>
        <end position="142"/>
    </location>
</feature>